<reference evidence="1 2" key="1">
    <citation type="submission" date="2019-07" db="EMBL/GenBank/DDBJ databases">
        <title>Whole genome shotgun sequence of Nocardia ninae NBRC 108245.</title>
        <authorList>
            <person name="Hosoyama A."/>
            <person name="Uohara A."/>
            <person name="Ohji S."/>
            <person name="Ichikawa N."/>
        </authorList>
    </citation>
    <scope>NUCLEOTIDE SEQUENCE [LARGE SCALE GENOMIC DNA]</scope>
    <source>
        <strain evidence="1 2">NBRC 108245</strain>
    </source>
</reference>
<dbReference type="Proteomes" id="UP000321424">
    <property type="component" value="Unassembled WGS sequence"/>
</dbReference>
<name>A0A511M7I1_9NOCA</name>
<sequence length="50" mass="5945">MLRIRALLPGALPTFEASIERVRRVDRRAEGLRGYVCAHRRYRSEEFVDR</sequence>
<evidence type="ECO:0000313" key="1">
    <source>
        <dbReference type="EMBL" id="GEM36569.1"/>
    </source>
</evidence>
<evidence type="ECO:0000313" key="2">
    <source>
        <dbReference type="Proteomes" id="UP000321424"/>
    </source>
</evidence>
<accession>A0A511M7I1</accession>
<protein>
    <submittedName>
        <fullName evidence="1">Uncharacterized protein</fullName>
    </submittedName>
</protein>
<comment type="caution">
    <text evidence="1">The sequence shown here is derived from an EMBL/GenBank/DDBJ whole genome shotgun (WGS) entry which is preliminary data.</text>
</comment>
<gene>
    <name evidence="1" type="ORF">NN4_10880</name>
</gene>
<dbReference type="AlphaFoldDB" id="A0A511M7I1"/>
<keyword evidence="2" id="KW-1185">Reference proteome</keyword>
<proteinExistence type="predicted"/>
<organism evidence="1 2">
    <name type="scientific">Nocardia ninae NBRC 108245</name>
    <dbReference type="NCBI Taxonomy" id="1210091"/>
    <lineage>
        <taxon>Bacteria</taxon>
        <taxon>Bacillati</taxon>
        <taxon>Actinomycetota</taxon>
        <taxon>Actinomycetes</taxon>
        <taxon>Mycobacteriales</taxon>
        <taxon>Nocardiaceae</taxon>
        <taxon>Nocardia</taxon>
    </lineage>
</organism>
<dbReference type="EMBL" id="BJXA01000004">
    <property type="protein sequence ID" value="GEM36569.1"/>
    <property type="molecule type" value="Genomic_DNA"/>
</dbReference>